<evidence type="ECO:0000313" key="2">
    <source>
        <dbReference type="Proteomes" id="UP001057402"/>
    </source>
</evidence>
<dbReference type="Proteomes" id="UP001057402">
    <property type="component" value="Chromosome 7"/>
</dbReference>
<sequence length="94" mass="10790">MECLAALTRAENSYRVVLLDLHMHDIDGFDVTMRIRKFRSQSRPLIVALTVNAEERIWERCLLAGMNGVIWKPIVLQGLSDELRRVLQRAGDVV</sequence>
<reference evidence="2" key="1">
    <citation type="journal article" date="2023" name="Front. Plant Sci.">
        <title>Chromosomal-level genome assembly of Melastoma candidum provides insights into trichome evolution.</title>
        <authorList>
            <person name="Zhong Y."/>
            <person name="Wu W."/>
            <person name="Sun C."/>
            <person name="Zou P."/>
            <person name="Liu Y."/>
            <person name="Dai S."/>
            <person name="Zhou R."/>
        </authorList>
    </citation>
    <scope>NUCLEOTIDE SEQUENCE [LARGE SCALE GENOMIC DNA]</scope>
</reference>
<organism evidence="1 2">
    <name type="scientific">Melastoma candidum</name>
    <dbReference type="NCBI Taxonomy" id="119954"/>
    <lineage>
        <taxon>Eukaryota</taxon>
        <taxon>Viridiplantae</taxon>
        <taxon>Streptophyta</taxon>
        <taxon>Embryophyta</taxon>
        <taxon>Tracheophyta</taxon>
        <taxon>Spermatophyta</taxon>
        <taxon>Magnoliopsida</taxon>
        <taxon>eudicotyledons</taxon>
        <taxon>Gunneridae</taxon>
        <taxon>Pentapetalae</taxon>
        <taxon>rosids</taxon>
        <taxon>malvids</taxon>
        <taxon>Myrtales</taxon>
        <taxon>Melastomataceae</taxon>
        <taxon>Melastomatoideae</taxon>
        <taxon>Melastomateae</taxon>
        <taxon>Melastoma</taxon>
    </lineage>
</organism>
<accession>A0ACB9NRI0</accession>
<evidence type="ECO:0000313" key="1">
    <source>
        <dbReference type="EMBL" id="KAI4338631.1"/>
    </source>
</evidence>
<name>A0ACB9NRI0_9MYRT</name>
<protein>
    <submittedName>
        <fullName evidence="1">Uncharacterized protein</fullName>
    </submittedName>
</protein>
<comment type="caution">
    <text evidence="1">The sequence shown here is derived from an EMBL/GenBank/DDBJ whole genome shotgun (WGS) entry which is preliminary data.</text>
</comment>
<gene>
    <name evidence="1" type="ORF">MLD38_023665</name>
</gene>
<dbReference type="EMBL" id="CM042886">
    <property type="protein sequence ID" value="KAI4338631.1"/>
    <property type="molecule type" value="Genomic_DNA"/>
</dbReference>
<proteinExistence type="predicted"/>
<keyword evidence="2" id="KW-1185">Reference proteome</keyword>